<sequence>MFSISWCEVEGENENSWKWFLERLFEDLNIIDGLGLTVVSDQQKGLAKAIKELVPHTEHRNCVRHVYANWKKLHKG</sequence>
<comment type="caution">
    <text evidence="2">The sequence shown here is derived from an EMBL/GenBank/DDBJ whole genome shotgun (WGS) entry which is preliminary data.</text>
</comment>
<keyword evidence="3" id="KW-1185">Reference proteome</keyword>
<organism evidence="2 3">
    <name type="scientific">Hevea brasiliensis</name>
    <name type="common">Para rubber tree</name>
    <name type="synonym">Siphonia brasiliensis</name>
    <dbReference type="NCBI Taxonomy" id="3981"/>
    <lineage>
        <taxon>Eukaryota</taxon>
        <taxon>Viridiplantae</taxon>
        <taxon>Streptophyta</taxon>
        <taxon>Embryophyta</taxon>
        <taxon>Tracheophyta</taxon>
        <taxon>Spermatophyta</taxon>
        <taxon>Magnoliopsida</taxon>
        <taxon>eudicotyledons</taxon>
        <taxon>Gunneridae</taxon>
        <taxon>Pentapetalae</taxon>
        <taxon>rosids</taxon>
        <taxon>fabids</taxon>
        <taxon>Malpighiales</taxon>
        <taxon>Euphorbiaceae</taxon>
        <taxon>Crotonoideae</taxon>
        <taxon>Micrandreae</taxon>
        <taxon>Hevea</taxon>
    </lineage>
</organism>
<proteinExistence type="predicted"/>
<dbReference type="Pfam" id="PF10551">
    <property type="entry name" value="MULE"/>
    <property type="match status" value="1"/>
</dbReference>
<dbReference type="EMBL" id="JAAGAX010000001">
    <property type="protein sequence ID" value="KAF2324186.1"/>
    <property type="molecule type" value="Genomic_DNA"/>
</dbReference>
<evidence type="ECO:0000313" key="2">
    <source>
        <dbReference type="EMBL" id="KAF2324186.1"/>
    </source>
</evidence>
<dbReference type="AlphaFoldDB" id="A0A6A6NGC4"/>
<dbReference type="Proteomes" id="UP000467840">
    <property type="component" value="Chromosome 5"/>
</dbReference>
<dbReference type="PANTHER" id="PTHR31973:SF187">
    <property type="entry name" value="MUTATOR TRANSPOSASE MUDRA PROTEIN"/>
    <property type="match status" value="1"/>
</dbReference>
<name>A0A6A6NGC4_HEVBR</name>
<reference evidence="2 3" key="1">
    <citation type="journal article" date="2020" name="Mol. Plant">
        <title>The Chromosome-Based Rubber Tree Genome Provides New Insights into Spurge Genome Evolution and Rubber Biosynthesis.</title>
        <authorList>
            <person name="Liu J."/>
            <person name="Shi C."/>
            <person name="Shi C.C."/>
            <person name="Li W."/>
            <person name="Zhang Q.J."/>
            <person name="Zhang Y."/>
            <person name="Li K."/>
            <person name="Lu H.F."/>
            <person name="Shi C."/>
            <person name="Zhu S.T."/>
            <person name="Xiao Z.Y."/>
            <person name="Nan H."/>
            <person name="Yue Y."/>
            <person name="Zhu X.G."/>
            <person name="Wu Y."/>
            <person name="Hong X.N."/>
            <person name="Fan G.Y."/>
            <person name="Tong Y."/>
            <person name="Zhang D."/>
            <person name="Mao C.L."/>
            <person name="Liu Y.L."/>
            <person name="Hao S.J."/>
            <person name="Liu W.Q."/>
            <person name="Lv M.Q."/>
            <person name="Zhang H.B."/>
            <person name="Liu Y."/>
            <person name="Hu-Tang G.R."/>
            <person name="Wang J.P."/>
            <person name="Wang J.H."/>
            <person name="Sun Y.H."/>
            <person name="Ni S.B."/>
            <person name="Chen W.B."/>
            <person name="Zhang X.C."/>
            <person name="Jiao Y.N."/>
            <person name="Eichler E.E."/>
            <person name="Li G.H."/>
            <person name="Liu X."/>
            <person name="Gao L.Z."/>
        </authorList>
    </citation>
    <scope>NUCLEOTIDE SEQUENCE [LARGE SCALE GENOMIC DNA]</scope>
    <source>
        <strain evidence="3">cv. GT1</strain>
        <tissue evidence="2">Leaf</tissue>
    </source>
</reference>
<evidence type="ECO:0000313" key="3">
    <source>
        <dbReference type="Proteomes" id="UP000467840"/>
    </source>
</evidence>
<evidence type="ECO:0000259" key="1">
    <source>
        <dbReference type="Pfam" id="PF10551"/>
    </source>
</evidence>
<protein>
    <recommendedName>
        <fullName evidence="1">MULE transposase domain-containing protein</fullName>
    </recommendedName>
</protein>
<feature type="domain" description="MULE transposase" evidence="1">
    <location>
        <begin position="9"/>
        <end position="69"/>
    </location>
</feature>
<dbReference type="PANTHER" id="PTHR31973">
    <property type="entry name" value="POLYPROTEIN, PUTATIVE-RELATED"/>
    <property type="match status" value="1"/>
</dbReference>
<gene>
    <name evidence="2" type="ORF">GH714_009600</name>
</gene>
<accession>A0A6A6NGC4</accession>
<dbReference type="InterPro" id="IPR018289">
    <property type="entry name" value="MULE_transposase_dom"/>
</dbReference>